<proteinExistence type="predicted"/>
<reference evidence="1 2" key="1">
    <citation type="submission" date="2017-04" db="EMBL/GenBank/DDBJ databases">
        <authorList>
            <person name="Afonso C.L."/>
            <person name="Miller P.J."/>
            <person name="Scott M.A."/>
            <person name="Spackman E."/>
            <person name="Goraichik I."/>
            <person name="Dimitrov K.M."/>
            <person name="Suarez D.L."/>
            <person name="Swayne D.E."/>
        </authorList>
    </citation>
    <scope>NUCLEOTIDE SEQUENCE [LARGE SCALE GENOMIC DNA]</scope>
    <source>
        <strain evidence="1 2">DSM 21164</strain>
    </source>
</reference>
<dbReference type="EMBL" id="FWXO01000001">
    <property type="protein sequence ID" value="SMC46840.1"/>
    <property type="molecule type" value="Genomic_DNA"/>
</dbReference>
<dbReference type="STRING" id="504486.SAMN05660703_1416"/>
<evidence type="ECO:0000313" key="1">
    <source>
        <dbReference type="EMBL" id="SMC46840.1"/>
    </source>
</evidence>
<dbReference type="RefSeq" id="WP_084060661.1">
    <property type="nucleotide sequence ID" value="NZ_FWXO01000001.1"/>
</dbReference>
<sequence>MTPKLKSLIYLTCFILCSVLYNHIEQQESKKSIITSSNLATMEMTDMDENDELTLEKEEHVEKE</sequence>
<keyword evidence="2" id="KW-1185">Reference proteome</keyword>
<organism evidence="1 2">
    <name type="scientific">Cellulophaga tyrosinoxydans</name>
    <dbReference type="NCBI Taxonomy" id="504486"/>
    <lineage>
        <taxon>Bacteria</taxon>
        <taxon>Pseudomonadati</taxon>
        <taxon>Bacteroidota</taxon>
        <taxon>Flavobacteriia</taxon>
        <taxon>Flavobacteriales</taxon>
        <taxon>Flavobacteriaceae</taxon>
        <taxon>Cellulophaga</taxon>
    </lineage>
</organism>
<gene>
    <name evidence="1" type="ORF">SAMN05660703_1416</name>
</gene>
<dbReference type="AlphaFoldDB" id="A0A1W1ZEE4"/>
<name>A0A1W1ZEE4_9FLAO</name>
<protein>
    <submittedName>
        <fullName evidence="1">Uncharacterized protein</fullName>
    </submittedName>
</protein>
<accession>A0A1W1ZEE4</accession>
<dbReference type="OrthoDB" id="1451712at2"/>
<dbReference type="Proteomes" id="UP000192360">
    <property type="component" value="Unassembled WGS sequence"/>
</dbReference>
<evidence type="ECO:0000313" key="2">
    <source>
        <dbReference type="Proteomes" id="UP000192360"/>
    </source>
</evidence>